<organism evidence="9 10">
    <name type="scientific">Microbulbifer yueqingensis</name>
    <dbReference type="NCBI Taxonomy" id="658219"/>
    <lineage>
        <taxon>Bacteria</taxon>
        <taxon>Pseudomonadati</taxon>
        <taxon>Pseudomonadota</taxon>
        <taxon>Gammaproteobacteria</taxon>
        <taxon>Cellvibrionales</taxon>
        <taxon>Microbulbiferaceae</taxon>
        <taxon>Microbulbifer</taxon>
    </lineage>
</organism>
<keyword evidence="7" id="KW-0998">Cell outer membrane</keyword>
<dbReference type="PANTHER" id="PTHR35093:SF8">
    <property type="entry name" value="OUTER MEMBRANE PROTEIN NMB0088-RELATED"/>
    <property type="match status" value="1"/>
</dbReference>
<gene>
    <name evidence="9" type="ORF">SAMN05216212_1552</name>
</gene>
<evidence type="ECO:0000313" key="10">
    <source>
        <dbReference type="Proteomes" id="UP000199305"/>
    </source>
</evidence>
<name>A0A1G8ZCN2_9GAMM</name>
<feature type="chain" id="PRO_5011672834" evidence="8">
    <location>
        <begin position="27"/>
        <end position="428"/>
    </location>
</feature>
<dbReference type="SUPFAM" id="SSF56935">
    <property type="entry name" value="Porins"/>
    <property type="match status" value="1"/>
</dbReference>
<evidence type="ECO:0000256" key="2">
    <source>
        <dbReference type="ARBA" id="ARBA00008163"/>
    </source>
</evidence>
<reference evidence="10" key="1">
    <citation type="submission" date="2016-10" db="EMBL/GenBank/DDBJ databases">
        <authorList>
            <person name="Varghese N."/>
            <person name="Submissions S."/>
        </authorList>
    </citation>
    <scope>NUCLEOTIDE SEQUENCE [LARGE SCALE GENOMIC DNA]</scope>
    <source>
        <strain evidence="10">CGMCC 1.10658</strain>
    </source>
</reference>
<evidence type="ECO:0000256" key="5">
    <source>
        <dbReference type="ARBA" id="ARBA00022729"/>
    </source>
</evidence>
<sequence>MVKSYRHSLLLPLAALTIGWSHSGSAGGLMVWEIGTPTLGTAGAGWAAMPEDASTAYTNPAGTVWRDNTELMAAGQLLYGHLEFNDDGASNVPGNDGGNAIEWFPGGGFFAAGRFTDRIGWGFAMAGNFGGVLDYDGDWKGRRFVTETSLIGMSLLPSLSWKASDCLSIGLGLNVMGAYYKYESRPRAGLAGGDARLKYDDRDIGYGGNLGVIYKPTAATTLGFSYTSQVDWEFRDDLRLDGFGPLFTRLVERLDGARTGFDMNAPQTLTISLQQHLTGSTTMYANVNWQEWSEFGLIGFEIDNPNQTSATINREYDDSWHGALGLRHQYRTGALAGWALSAGIAYDSSIEDLGSRTADVVVDKQWRLGLGGQKELCPGLRLDLGYTLVWMGDVPIDQQGAPPFSPRLQGSYDDYSLNFFGASLQFEL</sequence>
<evidence type="ECO:0000256" key="7">
    <source>
        <dbReference type="ARBA" id="ARBA00023237"/>
    </source>
</evidence>
<evidence type="ECO:0000256" key="4">
    <source>
        <dbReference type="ARBA" id="ARBA00022692"/>
    </source>
</evidence>
<comment type="similarity">
    <text evidence="2">Belongs to the OmpP1/FadL family.</text>
</comment>
<dbReference type="Gene3D" id="2.40.160.60">
    <property type="entry name" value="Outer membrane protein transport protein (OMPP1/FadL/TodX)"/>
    <property type="match status" value="1"/>
</dbReference>
<dbReference type="Proteomes" id="UP000199305">
    <property type="component" value="Unassembled WGS sequence"/>
</dbReference>
<dbReference type="Pfam" id="PF03349">
    <property type="entry name" value="Toluene_X"/>
    <property type="match status" value="1"/>
</dbReference>
<evidence type="ECO:0000313" key="9">
    <source>
        <dbReference type="EMBL" id="SDK12414.1"/>
    </source>
</evidence>
<evidence type="ECO:0000256" key="6">
    <source>
        <dbReference type="ARBA" id="ARBA00023136"/>
    </source>
</evidence>
<dbReference type="EMBL" id="FNFH01000003">
    <property type="protein sequence ID" value="SDK12414.1"/>
    <property type="molecule type" value="Genomic_DNA"/>
</dbReference>
<comment type="subcellular location">
    <subcellularLocation>
        <location evidence="1">Cell outer membrane</location>
        <topology evidence="1">Multi-pass membrane protein</topology>
    </subcellularLocation>
</comment>
<dbReference type="RefSeq" id="WP_175453058.1">
    <property type="nucleotide sequence ID" value="NZ_FNFH01000003.1"/>
</dbReference>
<keyword evidence="6" id="KW-0472">Membrane</keyword>
<keyword evidence="4" id="KW-0812">Transmembrane</keyword>
<dbReference type="PANTHER" id="PTHR35093">
    <property type="entry name" value="OUTER MEMBRANE PROTEIN NMB0088-RELATED"/>
    <property type="match status" value="1"/>
</dbReference>
<accession>A0A1G8ZCN2</accession>
<proteinExistence type="inferred from homology"/>
<evidence type="ECO:0000256" key="8">
    <source>
        <dbReference type="SAM" id="SignalP"/>
    </source>
</evidence>
<feature type="signal peptide" evidence="8">
    <location>
        <begin position="1"/>
        <end position="26"/>
    </location>
</feature>
<dbReference type="GO" id="GO:0009279">
    <property type="term" value="C:cell outer membrane"/>
    <property type="evidence" value="ECO:0007669"/>
    <property type="project" value="UniProtKB-SubCell"/>
</dbReference>
<dbReference type="GO" id="GO:0015483">
    <property type="term" value="F:long-chain fatty acid transporting porin activity"/>
    <property type="evidence" value="ECO:0007669"/>
    <property type="project" value="TreeGrafter"/>
</dbReference>
<dbReference type="STRING" id="658219.SAMN05216212_1552"/>
<keyword evidence="5 8" id="KW-0732">Signal</keyword>
<dbReference type="AlphaFoldDB" id="A0A1G8ZCN2"/>
<dbReference type="InterPro" id="IPR005017">
    <property type="entry name" value="OMPP1/FadL/TodX"/>
</dbReference>
<keyword evidence="3" id="KW-1134">Transmembrane beta strand</keyword>
<evidence type="ECO:0000256" key="1">
    <source>
        <dbReference type="ARBA" id="ARBA00004571"/>
    </source>
</evidence>
<keyword evidence="10" id="KW-1185">Reference proteome</keyword>
<evidence type="ECO:0000256" key="3">
    <source>
        <dbReference type="ARBA" id="ARBA00022452"/>
    </source>
</evidence>
<protein>
    <submittedName>
        <fullName evidence="9">Long-chain fatty acid transport protein</fullName>
    </submittedName>
</protein>